<proteinExistence type="predicted"/>
<organism evidence="1 2">
    <name type="scientific">Kluyvera sichuanensis</name>
    <dbReference type="NCBI Taxonomy" id="2725494"/>
    <lineage>
        <taxon>Bacteria</taxon>
        <taxon>Pseudomonadati</taxon>
        <taxon>Pseudomonadota</taxon>
        <taxon>Gammaproteobacteria</taxon>
        <taxon>Enterobacterales</taxon>
        <taxon>Enterobacteriaceae</taxon>
        <taxon>Kluyvera</taxon>
    </lineage>
</organism>
<gene>
    <name evidence="1" type="ORF">HII27_21180</name>
</gene>
<comment type="caution">
    <text evidence="1">The sequence shown here is derived from an EMBL/GenBank/DDBJ whole genome shotgun (WGS) entry which is preliminary data.</text>
</comment>
<sequence length="51" mass="5884">MTLEQRIEALEKEIKDITERHKLEDKELQRVKAAVSHAAKKGIEDLLAKQT</sequence>
<dbReference type="EMBL" id="JABBJF010000027">
    <property type="protein sequence ID" value="MBC1188217.1"/>
    <property type="molecule type" value="Genomic_DNA"/>
</dbReference>
<evidence type="ECO:0000313" key="1">
    <source>
        <dbReference type="EMBL" id="MBC1188217.1"/>
    </source>
</evidence>
<evidence type="ECO:0000313" key="2">
    <source>
        <dbReference type="Proteomes" id="UP000607331"/>
    </source>
</evidence>
<accession>A0ABR6RYK3</accession>
<name>A0ABR6RYK3_9ENTR</name>
<reference evidence="1 2" key="1">
    <citation type="submission" date="2020-04" db="EMBL/GenBank/DDBJ databases">
        <title>The draft genome of Kluyvera sichuanensis strain SCKS090646.</title>
        <authorList>
            <person name="Wei L."/>
            <person name="Liu L."/>
            <person name="Feng Y."/>
            <person name="Zong Z."/>
        </authorList>
    </citation>
    <scope>NUCLEOTIDE SEQUENCE [LARGE SCALE GENOMIC DNA]</scope>
    <source>
        <strain evidence="1 2">090646</strain>
    </source>
</reference>
<dbReference type="Proteomes" id="UP000607331">
    <property type="component" value="Unassembled WGS sequence"/>
</dbReference>
<protein>
    <submittedName>
        <fullName evidence="1">Uncharacterized protein</fullName>
    </submittedName>
</protein>
<dbReference type="RefSeq" id="WP_185669395.1">
    <property type="nucleotide sequence ID" value="NZ_JABBJF010000027.1"/>
</dbReference>
<keyword evidence="2" id="KW-1185">Reference proteome</keyword>